<dbReference type="PANTHER" id="PTHR31286">
    <property type="entry name" value="GLYCINE-RICH CELL WALL STRUCTURAL PROTEIN 1.8-LIKE"/>
    <property type="match status" value="1"/>
</dbReference>
<accession>A0A396JL67</accession>
<evidence type="ECO:0000256" key="1">
    <source>
        <dbReference type="SAM" id="Phobius"/>
    </source>
</evidence>
<evidence type="ECO:0000313" key="2">
    <source>
        <dbReference type="EMBL" id="RHN78996.1"/>
    </source>
</evidence>
<keyword evidence="1" id="KW-0472">Membrane</keyword>
<feature type="transmembrane region" description="Helical" evidence="1">
    <location>
        <begin position="395"/>
        <end position="419"/>
    </location>
</feature>
<organism evidence="2">
    <name type="scientific">Medicago truncatula</name>
    <name type="common">Barrel medic</name>
    <name type="synonym">Medicago tribuloides</name>
    <dbReference type="NCBI Taxonomy" id="3880"/>
    <lineage>
        <taxon>Eukaryota</taxon>
        <taxon>Viridiplantae</taxon>
        <taxon>Streptophyta</taxon>
        <taxon>Embryophyta</taxon>
        <taxon>Tracheophyta</taxon>
        <taxon>Spermatophyta</taxon>
        <taxon>Magnoliopsida</taxon>
        <taxon>eudicotyledons</taxon>
        <taxon>Gunneridae</taxon>
        <taxon>Pentapetalae</taxon>
        <taxon>rosids</taxon>
        <taxon>fabids</taxon>
        <taxon>Fabales</taxon>
        <taxon>Fabaceae</taxon>
        <taxon>Papilionoideae</taxon>
        <taxon>50 kb inversion clade</taxon>
        <taxon>NPAAA clade</taxon>
        <taxon>Hologalegina</taxon>
        <taxon>IRL clade</taxon>
        <taxon>Trifolieae</taxon>
        <taxon>Medicago</taxon>
    </lineage>
</organism>
<reference evidence="2" key="1">
    <citation type="journal article" date="2018" name="Nat. Plants">
        <title>Whole-genome landscape of Medicago truncatula symbiotic genes.</title>
        <authorList>
            <person name="Pecrix Y."/>
            <person name="Gamas P."/>
            <person name="Carrere S."/>
        </authorList>
    </citation>
    <scope>NUCLEOTIDE SEQUENCE</scope>
    <source>
        <tissue evidence="2">Leaves</tissue>
    </source>
</reference>
<protein>
    <submittedName>
        <fullName evidence="2">Putative transcription factor interactor and regulator CCHC(Zn) family</fullName>
    </submittedName>
</protein>
<dbReference type="Gramene" id="rna2672">
    <property type="protein sequence ID" value="RHN78996.1"/>
    <property type="gene ID" value="gene2672"/>
</dbReference>
<proteinExistence type="predicted"/>
<dbReference type="EMBL" id="PSQE01000001">
    <property type="protein sequence ID" value="RHN78996.1"/>
    <property type="molecule type" value="Genomic_DNA"/>
</dbReference>
<gene>
    <name evidence="2" type="ORF">MtrunA17_Chr1g0171991</name>
</gene>
<feature type="transmembrane region" description="Helical" evidence="1">
    <location>
        <begin position="425"/>
        <end position="446"/>
    </location>
</feature>
<keyword evidence="1" id="KW-1133">Transmembrane helix</keyword>
<sequence length="447" mass="51153">MVDGDCGSRKMTENGGMINLREFQCKIGAMMSVWSNGTWNLKPGLLRLSRWSPDFNSFNQKQTHSQVWLRFHYLPLEYWQPITLFEIAGAIGTPILIDESTRNHSFGHYACILVDINLAGFLPESLWVEREKFTFEIEIEYENPPYYCFTCNSIGHSTDHCKKDLANKIACEMVSTKNAPAKQFKHDPKKYVVKECRKGVADEDPIISDIIRSKEVETSALIRNIINFEEELSASISVGTARLQSTQIEDVQTTELIEKQREDQHSSKFPDMRIVGPWSDVVTDLDYIQDPLYWCGLESSNVDVSKEVLNPNVAHDLEILQKHVWNGSDARGIGPRVYTDEEENAAALNYLKNRGIGSTTTEEPFIEVMSKAKKKKVQKGFQIHNTRSRVSYCSCLFVSILLLLFSFWFVFAFLLFLLFMGLTFVPIFALLLSFEKVLVYVPLLCLF</sequence>
<dbReference type="Proteomes" id="UP000265566">
    <property type="component" value="Chromosome 1"/>
</dbReference>
<comment type="caution">
    <text evidence="2">The sequence shown here is derived from an EMBL/GenBank/DDBJ whole genome shotgun (WGS) entry which is preliminary data.</text>
</comment>
<dbReference type="InterPro" id="IPR040256">
    <property type="entry name" value="At4g02000-like"/>
</dbReference>
<name>A0A396JL67_MEDTR</name>
<dbReference type="PANTHER" id="PTHR31286:SF60">
    <property type="entry name" value="PROTEIN, PUTATIVE-RELATED"/>
    <property type="match status" value="1"/>
</dbReference>
<dbReference type="AlphaFoldDB" id="A0A396JL67"/>
<keyword evidence="1" id="KW-0812">Transmembrane</keyword>